<evidence type="ECO:0000313" key="1">
    <source>
        <dbReference type="EMBL" id="QJA63400.1"/>
    </source>
</evidence>
<accession>A0A6M3XLE5</accession>
<gene>
    <name evidence="2" type="ORF">MM415A00288_0002</name>
    <name evidence="1" type="ORF">MM415B00628_0018</name>
    <name evidence="3" type="ORF">TM448B01052_0009</name>
</gene>
<evidence type="ECO:0000313" key="3">
    <source>
        <dbReference type="EMBL" id="QJH97643.1"/>
    </source>
</evidence>
<proteinExistence type="predicted"/>
<sequence>MLLNKNSLSAERERGCSFAETFENASAVVENGGAITSTPTVDFGMTTDGTDDVVTYPAVNSVKSISFWITLQTTTEDIMQLSSSHSIEASSGTLTATGLTSPTFYVNGVATATITTARSHVTVTTATAFNADAIQIGQDDSFGQFKIEDLKMWTNVLITKETLDYTNNDTFTYRNKAVIDLPMTMENHDPTNVRTLDVSGNGNHGTFEDTPTKLTTSKGYSFDGTNDDLSCGNVGTMKSAAFWIKPTTTSEDIADMDGGTHTIEVGSGTITATGWSSPAIYVDGVVSSTLVAGIWQHVVITTATGFAASAVKFGKETTYLDGSLMEAKLLPDELTPLQVADLYITERKKLNDI</sequence>
<evidence type="ECO:0008006" key="4">
    <source>
        <dbReference type="Google" id="ProtNLM"/>
    </source>
</evidence>
<dbReference type="SUPFAM" id="SSF49899">
    <property type="entry name" value="Concanavalin A-like lectins/glucanases"/>
    <property type="match status" value="1"/>
</dbReference>
<reference evidence="3" key="1">
    <citation type="submission" date="2020-03" db="EMBL/GenBank/DDBJ databases">
        <title>The deep terrestrial virosphere.</title>
        <authorList>
            <person name="Holmfeldt K."/>
            <person name="Nilsson E."/>
            <person name="Simone D."/>
            <person name="Lopez-Fernandez M."/>
            <person name="Wu X."/>
            <person name="de Brujin I."/>
            <person name="Lundin D."/>
            <person name="Andersson A."/>
            <person name="Bertilsson S."/>
            <person name="Dopson M."/>
        </authorList>
    </citation>
    <scope>NUCLEOTIDE SEQUENCE</scope>
    <source>
        <strain evidence="2">MM415A00288</strain>
        <strain evidence="1">MM415B00628</strain>
        <strain evidence="3">TM448B01052</strain>
    </source>
</reference>
<dbReference type="EMBL" id="MT142510">
    <property type="protein sequence ID" value="QJA83382.1"/>
    <property type="molecule type" value="Genomic_DNA"/>
</dbReference>
<dbReference type="AlphaFoldDB" id="A0A6M3XLE5"/>
<organism evidence="3">
    <name type="scientific">viral metagenome</name>
    <dbReference type="NCBI Taxonomy" id="1070528"/>
    <lineage>
        <taxon>unclassified sequences</taxon>
        <taxon>metagenomes</taxon>
        <taxon>organismal metagenomes</taxon>
    </lineage>
</organism>
<dbReference type="EMBL" id="MT144695">
    <property type="protein sequence ID" value="QJH97643.1"/>
    <property type="molecule type" value="Genomic_DNA"/>
</dbReference>
<evidence type="ECO:0000313" key="2">
    <source>
        <dbReference type="EMBL" id="QJA83382.1"/>
    </source>
</evidence>
<name>A0A6M3XLE5_9ZZZZ</name>
<dbReference type="EMBL" id="MT141496">
    <property type="protein sequence ID" value="QJA63400.1"/>
    <property type="molecule type" value="Genomic_DNA"/>
</dbReference>
<dbReference type="InterPro" id="IPR013320">
    <property type="entry name" value="ConA-like_dom_sf"/>
</dbReference>
<dbReference type="Gene3D" id="2.60.120.200">
    <property type="match status" value="1"/>
</dbReference>
<protein>
    <recommendedName>
        <fullName evidence="4">Lectin/glucanase superfamily protein</fullName>
    </recommendedName>
</protein>